<dbReference type="PROSITE" id="PS01037">
    <property type="entry name" value="SBP_BACTERIAL_1"/>
    <property type="match status" value="1"/>
</dbReference>
<dbReference type="OrthoDB" id="9798191at2"/>
<accession>A0A4R5KKS6</accession>
<dbReference type="EMBL" id="SMRT01000009">
    <property type="protein sequence ID" value="TDF95772.1"/>
    <property type="molecule type" value="Genomic_DNA"/>
</dbReference>
<sequence length="425" mass="47056">MVVDRMNKMKQWTSVLIVGALGVTAGCSGGDEPAGGGKNEAAGGTVKLEYFQMKKEVVETVNNMIKKFEEKNPGIHIEQNNVPNAQNVFNMRLSTQDTPPIFTHYTTSPLFIKAATDGFVADLTGDPLLKNVIPKFVEETKINGKNYLVPIAIGTWGVYYNLDVFNELKLEIPKTYAELIQTAEKIKSAGKLPFLFPDKNVGILGQEINYKLSLDVPDAETFIVDVMKGKKHIMDNPDMRKYAQKLLEMRKYGQKDSLGTDMDDAVREFALGKSAMYFQGIWSIQPMKKANPNIKFSMFPMPADKAEATKIGAFVDTAIGLPKDGKNAKEAKKFVDFLAAPDMVQYYVDETQYPSAVQGVKNNIAEIKDLNAMIEAGKTFPSISRLYPAGIGDDFSKATQGLFASGDIDAFLKKTDEVFFNKLNQ</sequence>
<keyword evidence="5" id="KW-0472">Membrane</keyword>
<dbReference type="AlphaFoldDB" id="A0A4R5KKS6"/>
<name>A0A4R5KKS6_9BACL</name>
<dbReference type="InterPro" id="IPR006059">
    <property type="entry name" value="SBP"/>
</dbReference>
<proteinExistence type="inferred from homology"/>
<dbReference type="PROSITE" id="PS51257">
    <property type="entry name" value="PROKAR_LIPOPROTEIN"/>
    <property type="match status" value="1"/>
</dbReference>
<reference evidence="8 9" key="1">
    <citation type="submission" date="2019-03" db="EMBL/GenBank/DDBJ databases">
        <title>This is whole genome sequence of Paenibacillus sp MS74 strain.</title>
        <authorList>
            <person name="Trinh H.N."/>
        </authorList>
    </citation>
    <scope>NUCLEOTIDE SEQUENCE [LARGE SCALE GENOMIC DNA]</scope>
    <source>
        <strain evidence="8 9">MS74</strain>
    </source>
</reference>
<organism evidence="8 9">
    <name type="scientific">Paenibacillus piri</name>
    <dbReference type="NCBI Taxonomy" id="2547395"/>
    <lineage>
        <taxon>Bacteria</taxon>
        <taxon>Bacillati</taxon>
        <taxon>Bacillota</taxon>
        <taxon>Bacilli</taxon>
        <taxon>Bacillales</taxon>
        <taxon>Paenibacillaceae</taxon>
        <taxon>Paenibacillus</taxon>
    </lineage>
</organism>
<dbReference type="InterPro" id="IPR006061">
    <property type="entry name" value="SBP_1_CS"/>
</dbReference>
<keyword evidence="7" id="KW-0449">Lipoprotein</keyword>
<comment type="similarity">
    <text evidence="1">Belongs to the bacterial solute-binding protein 1 family.</text>
</comment>
<evidence type="ECO:0000256" key="4">
    <source>
        <dbReference type="ARBA" id="ARBA00022729"/>
    </source>
</evidence>
<protein>
    <submittedName>
        <fullName evidence="8">Extracellular solute-binding protein</fullName>
    </submittedName>
</protein>
<keyword evidence="6" id="KW-0564">Palmitate</keyword>
<dbReference type="PANTHER" id="PTHR43649">
    <property type="entry name" value="ARABINOSE-BINDING PROTEIN-RELATED"/>
    <property type="match status" value="1"/>
</dbReference>
<evidence type="ECO:0000256" key="7">
    <source>
        <dbReference type="ARBA" id="ARBA00023288"/>
    </source>
</evidence>
<gene>
    <name evidence="8" type="ORF">E1757_18710</name>
</gene>
<evidence type="ECO:0000256" key="1">
    <source>
        <dbReference type="ARBA" id="ARBA00008520"/>
    </source>
</evidence>
<evidence type="ECO:0000256" key="6">
    <source>
        <dbReference type="ARBA" id="ARBA00023139"/>
    </source>
</evidence>
<dbReference type="Gene3D" id="3.40.190.10">
    <property type="entry name" value="Periplasmic binding protein-like II"/>
    <property type="match status" value="2"/>
</dbReference>
<dbReference type="GO" id="GO:0055085">
    <property type="term" value="P:transmembrane transport"/>
    <property type="evidence" value="ECO:0007669"/>
    <property type="project" value="InterPro"/>
</dbReference>
<dbReference type="Proteomes" id="UP000295636">
    <property type="component" value="Unassembled WGS sequence"/>
</dbReference>
<keyword evidence="4" id="KW-0732">Signal</keyword>
<dbReference type="Pfam" id="PF13416">
    <property type="entry name" value="SBP_bac_8"/>
    <property type="match status" value="1"/>
</dbReference>
<comment type="caution">
    <text evidence="8">The sequence shown here is derived from an EMBL/GenBank/DDBJ whole genome shotgun (WGS) entry which is preliminary data.</text>
</comment>
<dbReference type="InterPro" id="IPR050490">
    <property type="entry name" value="Bact_solute-bd_prot1"/>
</dbReference>
<evidence type="ECO:0000313" key="8">
    <source>
        <dbReference type="EMBL" id="TDF95772.1"/>
    </source>
</evidence>
<evidence type="ECO:0000256" key="3">
    <source>
        <dbReference type="ARBA" id="ARBA00022475"/>
    </source>
</evidence>
<evidence type="ECO:0000256" key="2">
    <source>
        <dbReference type="ARBA" id="ARBA00022448"/>
    </source>
</evidence>
<keyword evidence="9" id="KW-1185">Reference proteome</keyword>
<dbReference type="PANTHER" id="PTHR43649:SF33">
    <property type="entry name" value="POLYGALACTURONAN_RHAMNOGALACTURONAN-BINDING PROTEIN YTCQ"/>
    <property type="match status" value="1"/>
</dbReference>
<evidence type="ECO:0000313" key="9">
    <source>
        <dbReference type="Proteomes" id="UP000295636"/>
    </source>
</evidence>
<dbReference type="SUPFAM" id="SSF53850">
    <property type="entry name" value="Periplasmic binding protein-like II"/>
    <property type="match status" value="1"/>
</dbReference>
<keyword evidence="3" id="KW-1003">Cell membrane</keyword>
<evidence type="ECO:0000256" key="5">
    <source>
        <dbReference type="ARBA" id="ARBA00023136"/>
    </source>
</evidence>
<keyword evidence="2" id="KW-0813">Transport</keyword>